<comment type="subcellular location">
    <subcellularLocation>
        <location evidence="18">Cell membrane</location>
        <topology evidence="18">Multi-pass membrane protein</topology>
    </subcellularLocation>
    <subcellularLocation>
        <location evidence="1">Membrane</location>
        <topology evidence="1">Multi-pass membrane protein</topology>
    </subcellularLocation>
</comment>
<sequence>MSTATATRPGLSTPAVVRTGNVLVSWITSTDHKTIGYMYLISSFIYFCIGGVMALIIRAQLFAPGLEIVDSKEQYNQLFTMHGTIMLLMFATPLFAGFANVLMPLQIGAPDVAFPRLNAFAYWLYSFGSLMAVAGFLTPQGAASFGWFAYAPLSSTTFSPGVGGNLWVFGLAMSGFGTILGAVNFITTIITMRAPGMTMFRMPIFTWNILVTSILVLMAFPVLAAALFGLGADRVFDAHIYDPANGGVILWQHLFWFFGHPEVYIIALPFFGIVSEVFPVFSRKPIFGYKTLIYATIAIAALSVTVWAHHMYVTGSVLLPFFALMTMLIAVPTGVKIFNWIGTLWRGSVTFETPMLWAIGFLITFTFGGLTGVILASPPLDFHVSDSYFVVAHFHYVVFGTVVFAMFSGFYFWWPKWTGKMLNERLGKIHFWLLFIGFHTTFLIQHWIGVVGMPRRYATYLPEDGVTWMNQLSTVGAAILATSMLPFFYNVYLTARTAPKVTVNDPWGFSRSLEWATSCPPPRHNFTSIPRIRSEAPAFDLNHPEAEVPVGIGPGKDAPDAPVYDIADDKVK</sequence>
<feature type="transmembrane region" description="Helical" evidence="18">
    <location>
        <begin position="204"/>
        <end position="228"/>
    </location>
</feature>
<dbReference type="InterPro" id="IPR023615">
    <property type="entry name" value="Cyt_c_Oxase_su1_BS"/>
</dbReference>
<feature type="transmembrane region" description="Helical" evidence="18">
    <location>
        <begin position="468"/>
        <end position="492"/>
    </location>
</feature>
<comment type="pathway">
    <text evidence="2 18">Energy metabolism; oxidative phosphorylation.</text>
</comment>
<evidence type="ECO:0000256" key="13">
    <source>
        <dbReference type="ARBA" id="ARBA00023008"/>
    </source>
</evidence>
<evidence type="ECO:0000256" key="9">
    <source>
        <dbReference type="ARBA" id="ARBA00022967"/>
    </source>
</evidence>
<dbReference type="Gene3D" id="1.20.210.10">
    <property type="entry name" value="Cytochrome c oxidase-like, subunit I domain"/>
    <property type="match status" value="1"/>
</dbReference>
<dbReference type="EMBL" id="JBEPSJ010000001">
    <property type="protein sequence ID" value="MET4581141.1"/>
    <property type="molecule type" value="Genomic_DNA"/>
</dbReference>
<dbReference type="InterPro" id="IPR036927">
    <property type="entry name" value="Cyt_c_oxase-like_su1_sf"/>
</dbReference>
<dbReference type="InterPro" id="IPR000883">
    <property type="entry name" value="Cyt_C_Oxase_1"/>
</dbReference>
<dbReference type="PROSITE" id="PS00077">
    <property type="entry name" value="COX1_CUB"/>
    <property type="match status" value="1"/>
</dbReference>
<organism evidence="21 22">
    <name type="scientific">Conyzicola nivalis</name>
    <dbReference type="NCBI Taxonomy" id="1477021"/>
    <lineage>
        <taxon>Bacteria</taxon>
        <taxon>Bacillati</taxon>
        <taxon>Actinomycetota</taxon>
        <taxon>Actinomycetes</taxon>
        <taxon>Micrococcales</taxon>
        <taxon>Microbacteriaceae</taxon>
        <taxon>Conyzicola</taxon>
    </lineage>
</organism>
<dbReference type="EC" id="7.1.1.9" evidence="18"/>
<evidence type="ECO:0000256" key="8">
    <source>
        <dbReference type="ARBA" id="ARBA00022723"/>
    </source>
</evidence>
<comment type="catalytic activity">
    <reaction evidence="16 18">
        <text>4 Fe(II)-[cytochrome c] + O2 + 8 H(+)(in) = 4 Fe(III)-[cytochrome c] + 2 H2O + 4 H(+)(out)</text>
        <dbReference type="Rhea" id="RHEA:11436"/>
        <dbReference type="Rhea" id="RHEA-COMP:10350"/>
        <dbReference type="Rhea" id="RHEA-COMP:14399"/>
        <dbReference type="ChEBI" id="CHEBI:15377"/>
        <dbReference type="ChEBI" id="CHEBI:15378"/>
        <dbReference type="ChEBI" id="CHEBI:15379"/>
        <dbReference type="ChEBI" id="CHEBI:29033"/>
        <dbReference type="ChEBI" id="CHEBI:29034"/>
        <dbReference type="EC" id="7.1.1.9"/>
    </reaction>
</comment>
<gene>
    <name evidence="21" type="ORF">ABIE21_000631</name>
</gene>
<dbReference type="PROSITE" id="PS50855">
    <property type="entry name" value="COX1"/>
    <property type="match status" value="1"/>
</dbReference>
<dbReference type="CDD" id="cd01662">
    <property type="entry name" value="Ubiquinol_Oxidase_I"/>
    <property type="match status" value="1"/>
</dbReference>
<keyword evidence="9" id="KW-1278">Translocase</keyword>
<evidence type="ECO:0000256" key="14">
    <source>
        <dbReference type="ARBA" id="ARBA00023136"/>
    </source>
</evidence>
<evidence type="ECO:0000259" key="20">
    <source>
        <dbReference type="PROSITE" id="PS50855"/>
    </source>
</evidence>
<accession>A0ABV2QJB7</accession>
<keyword evidence="18" id="KW-1003">Cell membrane</keyword>
<evidence type="ECO:0000256" key="3">
    <source>
        <dbReference type="ARBA" id="ARBA00009578"/>
    </source>
</evidence>
<dbReference type="Proteomes" id="UP001549257">
    <property type="component" value="Unassembled WGS sequence"/>
</dbReference>
<evidence type="ECO:0000256" key="19">
    <source>
        <dbReference type="SAM" id="MobiDB-lite"/>
    </source>
</evidence>
<keyword evidence="12 18" id="KW-0408">Iron</keyword>
<evidence type="ECO:0000256" key="17">
    <source>
        <dbReference type="RuleBase" id="RU000370"/>
    </source>
</evidence>
<feature type="transmembrane region" description="Helical" evidence="18">
    <location>
        <begin position="79"/>
        <end position="102"/>
    </location>
</feature>
<evidence type="ECO:0000256" key="7">
    <source>
        <dbReference type="ARBA" id="ARBA00022692"/>
    </source>
</evidence>
<feature type="transmembrane region" description="Helical" evidence="18">
    <location>
        <begin position="167"/>
        <end position="192"/>
    </location>
</feature>
<comment type="function">
    <text evidence="15 18">Cytochrome c oxidase is the component of the respiratory chain that catalyzes the reduction of oxygen to water. Subunits 1-3 form the functional core of the enzyme complex. CO I is the catalytic subunit of the enzyme. Electrons originating in cytochrome c are transferred via the copper A center of subunit 2 and heme A of subunit 1 to the bimetallic center formed by heme A3 and copper B.</text>
</comment>
<keyword evidence="4 17" id="KW-0813">Transport</keyword>
<dbReference type="NCBIfam" id="TIGR02891">
    <property type="entry name" value="CtaD_CoxA"/>
    <property type="match status" value="1"/>
</dbReference>
<keyword evidence="14 18" id="KW-0472">Membrane</keyword>
<dbReference type="PANTHER" id="PTHR10422">
    <property type="entry name" value="CYTOCHROME C OXIDASE SUBUNIT 1"/>
    <property type="match status" value="1"/>
</dbReference>
<feature type="domain" description="Cytochrome oxidase subunit I profile" evidence="20">
    <location>
        <begin position="26"/>
        <end position="533"/>
    </location>
</feature>
<feature type="transmembrane region" description="Helical" evidence="18">
    <location>
        <begin position="354"/>
        <end position="376"/>
    </location>
</feature>
<evidence type="ECO:0000313" key="21">
    <source>
        <dbReference type="EMBL" id="MET4581141.1"/>
    </source>
</evidence>
<comment type="similarity">
    <text evidence="3 17">Belongs to the heme-copper respiratory oxidase family.</text>
</comment>
<dbReference type="InterPro" id="IPR014241">
    <property type="entry name" value="Cyt_c_oxidase_su1_bac"/>
</dbReference>
<feature type="transmembrane region" description="Helical" evidence="18">
    <location>
        <begin position="388"/>
        <end position="414"/>
    </location>
</feature>
<dbReference type="Pfam" id="PF00115">
    <property type="entry name" value="COX1"/>
    <property type="match status" value="1"/>
</dbReference>
<feature type="region of interest" description="Disordered" evidence="19">
    <location>
        <begin position="550"/>
        <end position="572"/>
    </location>
</feature>
<dbReference type="PRINTS" id="PR01165">
    <property type="entry name" value="CYCOXIDASEI"/>
</dbReference>
<keyword evidence="11 18" id="KW-1133">Transmembrane helix</keyword>
<dbReference type="InterPro" id="IPR023616">
    <property type="entry name" value="Cyt_c_oxase-like_su1_dom"/>
</dbReference>
<evidence type="ECO:0000256" key="18">
    <source>
        <dbReference type="RuleBase" id="RU363061"/>
    </source>
</evidence>
<dbReference type="RefSeq" id="WP_354023329.1">
    <property type="nucleotide sequence ID" value="NZ_JBEPSJ010000001.1"/>
</dbReference>
<evidence type="ECO:0000256" key="16">
    <source>
        <dbReference type="ARBA" id="ARBA00047816"/>
    </source>
</evidence>
<evidence type="ECO:0000256" key="1">
    <source>
        <dbReference type="ARBA" id="ARBA00004141"/>
    </source>
</evidence>
<feature type="transmembrane region" description="Helical" evidence="18">
    <location>
        <begin position="263"/>
        <end position="281"/>
    </location>
</feature>
<keyword evidence="7 17" id="KW-0812">Transmembrane</keyword>
<keyword evidence="5 17" id="KW-0349">Heme</keyword>
<evidence type="ECO:0000256" key="15">
    <source>
        <dbReference type="ARBA" id="ARBA00025218"/>
    </source>
</evidence>
<proteinExistence type="inferred from homology"/>
<dbReference type="SUPFAM" id="SSF81442">
    <property type="entry name" value="Cytochrome c oxidase subunit I-like"/>
    <property type="match status" value="1"/>
</dbReference>
<evidence type="ECO:0000256" key="6">
    <source>
        <dbReference type="ARBA" id="ARBA00022660"/>
    </source>
</evidence>
<evidence type="ECO:0000256" key="5">
    <source>
        <dbReference type="ARBA" id="ARBA00022617"/>
    </source>
</evidence>
<feature type="transmembrane region" description="Helical" evidence="18">
    <location>
        <begin position="37"/>
        <end position="59"/>
    </location>
</feature>
<evidence type="ECO:0000256" key="2">
    <source>
        <dbReference type="ARBA" id="ARBA00004673"/>
    </source>
</evidence>
<protein>
    <recommendedName>
        <fullName evidence="18">Cytochrome c oxidase subunit 1</fullName>
        <ecNumber evidence="18">7.1.1.9</ecNumber>
    </recommendedName>
</protein>
<feature type="transmembrane region" description="Helical" evidence="18">
    <location>
        <begin position="318"/>
        <end position="342"/>
    </location>
</feature>
<feature type="transmembrane region" description="Helical" evidence="18">
    <location>
        <begin position="426"/>
        <end position="448"/>
    </location>
</feature>
<evidence type="ECO:0000256" key="10">
    <source>
        <dbReference type="ARBA" id="ARBA00022982"/>
    </source>
</evidence>
<feature type="transmembrane region" description="Helical" evidence="18">
    <location>
        <begin position="293"/>
        <end position="312"/>
    </location>
</feature>
<feature type="transmembrane region" description="Helical" evidence="18">
    <location>
        <begin position="122"/>
        <end position="147"/>
    </location>
</feature>
<evidence type="ECO:0000256" key="12">
    <source>
        <dbReference type="ARBA" id="ARBA00023004"/>
    </source>
</evidence>
<comment type="caution">
    <text evidence="21">The sequence shown here is derived from an EMBL/GenBank/DDBJ whole genome shotgun (WGS) entry which is preliminary data.</text>
</comment>
<evidence type="ECO:0000256" key="11">
    <source>
        <dbReference type="ARBA" id="ARBA00022989"/>
    </source>
</evidence>
<keyword evidence="13 18" id="KW-0186">Copper</keyword>
<evidence type="ECO:0000256" key="4">
    <source>
        <dbReference type="ARBA" id="ARBA00022448"/>
    </source>
</evidence>
<reference evidence="21 22" key="1">
    <citation type="submission" date="2024-06" db="EMBL/GenBank/DDBJ databases">
        <title>Sorghum-associated microbial communities from plants grown in Nebraska, USA.</title>
        <authorList>
            <person name="Schachtman D."/>
        </authorList>
    </citation>
    <scope>NUCLEOTIDE SEQUENCE [LARGE SCALE GENOMIC DNA]</scope>
    <source>
        <strain evidence="21 22">2857</strain>
    </source>
</reference>
<dbReference type="PANTHER" id="PTHR10422:SF18">
    <property type="entry name" value="CYTOCHROME C OXIDASE SUBUNIT 1"/>
    <property type="match status" value="1"/>
</dbReference>
<keyword evidence="6 17" id="KW-0679">Respiratory chain</keyword>
<evidence type="ECO:0000313" key="22">
    <source>
        <dbReference type="Proteomes" id="UP001549257"/>
    </source>
</evidence>
<keyword evidence="8 18" id="KW-0479">Metal-binding</keyword>
<name>A0ABV2QJB7_9MICO</name>
<keyword evidence="22" id="KW-1185">Reference proteome</keyword>
<keyword evidence="10 17" id="KW-0249">Electron transport</keyword>